<dbReference type="HOGENOM" id="CLU_123741_0_0_12"/>
<evidence type="ECO:0008006" key="4">
    <source>
        <dbReference type="Google" id="ProtNLM"/>
    </source>
</evidence>
<dbReference type="PROSITE" id="PS51257">
    <property type="entry name" value="PROKAR_LIPOPROTEIN"/>
    <property type="match status" value="1"/>
</dbReference>
<sequence>MNKLLIFIILLVFSCNLSNSDQNNPLNMSNNEKITKYLANGSQIDTQLSNEIQAFKIEGVTDGSISNSISYPDYIQTILKIEKQVDGKIFINEVTNENSKKTTKLLEIEKEDIYILKNAIKFGGAFKAKDTRENQSDKEKVSSLTFISNYREYIRLEMPTTRKNNSSSYDYYFNKYMIQGDNLLRIISNL</sequence>
<gene>
    <name evidence="2" type="ordered locus">BbuZS7_I02</name>
</gene>
<organism evidence="2 3">
    <name type="scientific">Borreliella burgdorferi (strain ZS7)</name>
    <name type="common">Borrelia burgdorferi</name>
    <dbReference type="NCBI Taxonomy" id="445985"/>
    <lineage>
        <taxon>Bacteria</taxon>
        <taxon>Pseudomonadati</taxon>
        <taxon>Spirochaetota</taxon>
        <taxon>Spirochaetia</taxon>
        <taxon>Spirochaetales</taxon>
        <taxon>Borreliaceae</taxon>
        <taxon>Borreliella</taxon>
    </lineage>
</organism>
<dbReference type="EMBL" id="CP001207">
    <property type="protein sequence ID" value="ACK75274.1"/>
    <property type="molecule type" value="Genomic_DNA"/>
</dbReference>
<name>A0A0H3C4K6_BORBZ</name>
<keyword evidence="2" id="KW-0614">Plasmid</keyword>
<reference evidence="2 3" key="1">
    <citation type="journal article" date="2011" name="J. Bacteriol.">
        <title>Whole-genome sequences of thirteen isolates of Borrelia burgdorferi.</title>
        <authorList>
            <person name="Schutzer S.E."/>
            <person name="Fraser-Liggett C.M."/>
            <person name="Casjens S.R."/>
            <person name="Qiu W.G."/>
            <person name="Dunn J.J."/>
            <person name="Mongodin E.F."/>
            <person name="Luft B.J."/>
        </authorList>
    </citation>
    <scope>NUCLEOTIDE SEQUENCE [LARGE SCALE GENOMIC DNA]</scope>
    <source>
        <strain evidence="2 3">ZS7</strain>
        <plasmid evidence="2 3">ZS7_lp28-4</plasmid>
    </source>
</reference>
<protein>
    <recommendedName>
        <fullName evidence="4">Lipoprotein</fullName>
    </recommendedName>
</protein>
<proteinExistence type="predicted"/>
<dbReference type="KEGG" id="bbz:BbuZS7_I02"/>
<keyword evidence="1" id="KW-0732">Signal</keyword>
<evidence type="ECO:0000313" key="3">
    <source>
        <dbReference type="Proteomes" id="UP000006901"/>
    </source>
</evidence>
<evidence type="ECO:0000313" key="2">
    <source>
        <dbReference type="EMBL" id="ACK75274.1"/>
    </source>
</evidence>
<dbReference type="Proteomes" id="UP000006901">
    <property type="component" value="Plasmid ZS7_lp28-4"/>
</dbReference>
<feature type="chain" id="PRO_5002605669" description="Lipoprotein" evidence="1">
    <location>
        <begin position="20"/>
        <end position="190"/>
    </location>
</feature>
<dbReference type="RefSeq" id="WP_012615031.1">
    <property type="nucleotide sequence ID" value="NC_011785.1"/>
</dbReference>
<geneLocation type="plasmid" evidence="2 3">
    <name>ZS7_lp28-4</name>
</geneLocation>
<feature type="signal peptide" evidence="1">
    <location>
        <begin position="1"/>
        <end position="19"/>
    </location>
</feature>
<evidence type="ECO:0000256" key="1">
    <source>
        <dbReference type="SAM" id="SignalP"/>
    </source>
</evidence>
<dbReference type="AlphaFoldDB" id="A0A0H3C4K6"/>
<accession>A0A0H3C4K6</accession>